<proteinExistence type="predicted"/>
<dbReference type="Proteomes" id="UP000295292">
    <property type="component" value="Unassembled WGS sequence"/>
</dbReference>
<accession>A0A4R6WEK2</accession>
<comment type="caution">
    <text evidence="2">The sequence shown here is derived from an EMBL/GenBank/DDBJ whole genome shotgun (WGS) entry which is preliminary data.</text>
</comment>
<dbReference type="PANTHER" id="PTHR43610">
    <property type="entry name" value="BLL6696 PROTEIN"/>
    <property type="match status" value="1"/>
</dbReference>
<dbReference type="AlphaFoldDB" id="A0A4R6WEK2"/>
<gene>
    <name evidence="2" type="ORF">CLV99_2219</name>
</gene>
<dbReference type="RefSeq" id="WP_133584478.1">
    <property type="nucleotide sequence ID" value="NZ_SNYV01000013.1"/>
</dbReference>
<dbReference type="PROSITE" id="PS51186">
    <property type="entry name" value="GNAT"/>
    <property type="match status" value="1"/>
</dbReference>
<organism evidence="2 3">
    <name type="scientific">Sphingobacterium yanglingense</name>
    <dbReference type="NCBI Taxonomy" id="1437280"/>
    <lineage>
        <taxon>Bacteria</taxon>
        <taxon>Pseudomonadati</taxon>
        <taxon>Bacteroidota</taxon>
        <taxon>Sphingobacteriia</taxon>
        <taxon>Sphingobacteriales</taxon>
        <taxon>Sphingobacteriaceae</taxon>
        <taxon>Sphingobacterium</taxon>
    </lineage>
</organism>
<keyword evidence="2" id="KW-0808">Transferase</keyword>
<evidence type="ECO:0000259" key="1">
    <source>
        <dbReference type="PROSITE" id="PS51186"/>
    </source>
</evidence>
<dbReference type="Gene3D" id="3.40.630.30">
    <property type="match status" value="1"/>
</dbReference>
<evidence type="ECO:0000313" key="2">
    <source>
        <dbReference type="EMBL" id="TDQ78239.1"/>
    </source>
</evidence>
<sequence length="179" mass="20497">MRFNTQPTLENEQVILLPLQEGDFEDLYSVASDPEIWTQHPSKDRWKRDVFEVFFEGAMQSKGAFKIIDKKTGEVVGSTRVYDFDESNNSIFVGYTFYGVSYWGTGVNKGVKKLMLDYLFQFVSKVMLHVGSENLRSQIAVVRLGAEKVGEVEVGYYGEVPKINYVYEITKSSWSKNTI</sequence>
<reference evidence="2 3" key="1">
    <citation type="submission" date="2019-03" db="EMBL/GenBank/DDBJ databases">
        <title>Genomic Encyclopedia of Archaeal and Bacterial Type Strains, Phase II (KMG-II): from individual species to whole genera.</title>
        <authorList>
            <person name="Goeker M."/>
        </authorList>
    </citation>
    <scope>NUCLEOTIDE SEQUENCE [LARGE SCALE GENOMIC DNA]</scope>
    <source>
        <strain evidence="2 3">DSM 28353</strain>
    </source>
</reference>
<keyword evidence="3" id="KW-1185">Reference proteome</keyword>
<dbReference type="PANTHER" id="PTHR43610:SF1">
    <property type="entry name" value="N-ACETYLTRANSFERASE DOMAIN-CONTAINING PROTEIN"/>
    <property type="match status" value="1"/>
</dbReference>
<dbReference type="OrthoDB" id="9795199at2"/>
<protein>
    <submittedName>
        <fullName evidence="2">RimJ/RimL family protein N-acetyltransferase</fullName>
    </submittedName>
</protein>
<evidence type="ECO:0000313" key="3">
    <source>
        <dbReference type="Proteomes" id="UP000295292"/>
    </source>
</evidence>
<feature type="domain" description="N-acetyltransferase" evidence="1">
    <location>
        <begin position="14"/>
        <end position="167"/>
    </location>
</feature>
<dbReference type="InterPro" id="IPR000182">
    <property type="entry name" value="GNAT_dom"/>
</dbReference>
<dbReference type="InterPro" id="IPR016181">
    <property type="entry name" value="Acyl_CoA_acyltransferase"/>
</dbReference>
<dbReference type="EMBL" id="SNYV01000013">
    <property type="protein sequence ID" value="TDQ78239.1"/>
    <property type="molecule type" value="Genomic_DNA"/>
</dbReference>
<name>A0A4R6WEK2_9SPHI</name>
<dbReference type="GO" id="GO:0016747">
    <property type="term" value="F:acyltransferase activity, transferring groups other than amino-acyl groups"/>
    <property type="evidence" value="ECO:0007669"/>
    <property type="project" value="InterPro"/>
</dbReference>
<dbReference type="Pfam" id="PF13302">
    <property type="entry name" value="Acetyltransf_3"/>
    <property type="match status" value="1"/>
</dbReference>
<dbReference type="SUPFAM" id="SSF55729">
    <property type="entry name" value="Acyl-CoA N-acyltransferases (Nat)"/>
    <property type="match status" value="1"/>
</dbReference>